<dbReference type="PANTHER" id="PTHR47529:SF1">
    <property type="entry name" value="PERIPLASMIC CHAPERONE PPID"/>
    <property type="match status" value="1"/>
</dbReference>
<name>A0AA37VFW1_9BACT</name>
<organism evidence="15 16">
    <name type="scientific">Roseisolibacter agri</name>
    <dbReference type="NCBI Taxonomy" id="2014610"/>
    <lineage>
        <taxon>Bacteria</taxon>
        <taxon>Pseudomonadati</taxon>
        <taxon>Gemmatimonadota</taxon>
        <taxon>Gemmatimonadia</taxon>
        <taxon>Gemmatimonadales</taxon>
        <taxon>Gemmatimonadaceae</taxon>
        <taxon>Roseisolibacter</taxon>
    </lineage>
</organism>
<evidence type="ECO:0000256" key="8">
    <source>
        <dbReference type="ARBA" id="ARBA00038408"/>
    </source>
</evidence>
<evidence type="ECO:0000259" key="14">
    <source>
        <dbReference type="PROSITE" id="PS50198"/>
    </source>
</evidence>
<keyword evidence="16" id="KW-1185">Reference proteome</keyword>
<comment type="caution">
    <text evidence="15">The sequence shown here is derived from an EMBL/GenBank/DDBJ whole genome shotgun (WGS) entry which is preliminary data.</text>
</comment>
<evidence type="ECO:0000256" key="5">
    <source>
        <dbReference type="ARBA" id="ARBA00022989"/>
    </source>
</evidence>
<proteinExistence type="inferred from homology"/>
<comment type="subcellular location">
    <subcellularLocation>
        <location evidence="1">Cell inner membrane</location>
        <topology evidence="1">Single-pass type II membrane protein</topology>
        <orientation evidence="1">Periplasmic side</orientation>
    </subcellularLocation>
</comment>
<feature type="domain" description="PpiC" evidence="14">
    <location>
        <begin position="234"/>
        <end position="334"/>
    </location>
</feature>
<keyword evidence="11" id="KW-0697">Rotamase</keyword>
<dbReference type="Pfam" id="PF13623">
    <property type="entry name" value="SurA_N_2"/>
    <property type="match status" value="1"/>
</dbReference>
<comment type="similarity">
    <text evidence="8">Belongs to the PpiD chaperone family.</text>
</comment>
<evidence type="ECO:0000256" key="2">
    <source>
        <dbReference type="ARBA" id="ARBA00022475"/>
    </source>
</evidence>
<keyword evidence="11" id="KW-0413">Isomerase</keyword>
<dbReference type="InterPro" id="IPR052029">
    <property type="entry name" value="PpiD_chaperone"/>
</dbReference>
<evidence type="ECO:0000313" key="16">
    <source>
        <dbReference type="Proteomes" id="UP001161325"/>
    </source>
</evidence>
<evidence type="ECO:0000256" key="4">
    <source>
        <dbReference type="ARBA" id="ARBA00022692"/>
    </source>
</evidence>
<dbReference type="PROSITE" id="PS01096">
    <property type="entry name" value="PPIC_PPIASE_1"/>
    <property type="match status" value="1"/>
</dbReference>
<dbReference type="Gene3D" id="1.10.4030.10">
    <property type="entry name" value="Porin chaperone SurA, peptide-binding domain"/>
    <property type="match status" value="1"/>
</dbReference>
<evidence type="ECO:0000256" key="10">
    <source>
        <dbReference type="ARBA" id="ARBA00042775"/>
    </source>
</evidence>
<evidence type="ECO:0000256" key="3">
    <source>
        <dbReference type="ARBA" id="ARBA00022519"/>
    </source>
</evidence>
<dbReference type="SUPFAM" id="SSF109998">
    <property type="entry name" value="Triger factor/SurA peptide-binding domain-like"/>
    <property type="match status" value="1"/>
</dbReference>
<protein>
    <recommendedName>
        <fullName evidence="9">Periplasmic chaperone PpiD</fullName>
    </recommendedName>
    <alternativeName>
        <fullName evidence="10">Periplasmic folding chaperone</fullName>
    </alternativeName>
</protein>
<keyword evidence="7" id="KW-0143">Chaperone</keyword>
<evidence type="ECO:0000256" key="9">
    <source>
        <dbReference type="ARBA" id="ARBA00040743"/>
    </source>
</evidence>
<keyword evidence="5 13" id="KW-1133">Transmembrane helix</keyword>
<dbReference type="Pfam" id="PF00639">
    <property type="entry name" value="Rotamase"/>
    <property type="match status" value="1"/>
</dbReference>
<feature type="transmembrane region" description="Helical" evidence="13">
    <location>
        <begin position="7"/>
        <end position="29"/>
    </location>
</feature>
<dbReference type="SUPFAM" id="SSF54534">
    <property type="entry name" value="FKBP-like"/>
    <property type="match status" value="1"/>
</dbReference>
<reference evidence="15" key="1">
    <citation type="submission" date="2022-08" db="EMBL/GenBank/DDBJ databases">
        <title>Draft genome sequencing of Roseisolibacter agri AW1220.</title>
        <authorList>
            <person name="Tobiishi Y."/>
            <person name="Tonouchi A."/>
        </authorList>
    </citation>
    <scope>NUCLEOTIDE SEQUENCE</scope>
    <source>
        <strain evidence="15">AW1220</strain>
    </source>
</reference>
<dbReference type="EMBL" id="BRXS01000006">
    <property type="protein sequence ID" value="GLC27524.1"/>
    <property type="molecule type" value="Genomic_DNA"/>
</dbReference>
<keyword evidence="6 13" id="KW-0472">Membrane</keyword>
<evidence type="ECO:0000256" key="7">
    <source>
        <dbReference type="ARBA" id="ARBA00023186"/>
    </source>
</evidence>
<dbReference type="InterPro" id="IPR023058">
    <property type="entry name" value="PPIase_PpiC_CS"/>
</dbReference>
<dbReference type="GO" id="GO:0005886">
    <property type="term" value="C:plasma membrane"/>
    <property type="evidence" value="ECO:0007669"/>
    <property type="project" value="UniProtKB-SubCell"/>
</dbReference>
<dbReference type="InterPro" id="IPR027304">
    <property type="entry name" value="Trigger_fact/SurA_dom_sf"/>
</dbReference>
<dbReference type="PROSITE" id="PS50198">
    <property type="entry name" value="PPIC_PPIASE_2"/>
    <property type="match status" value="1"/>
</dbReference>
<evidence type="ECO:0000256" key="12">
    <source>
        <dbReference type="SAM" id="MobiDB-lite"/>
    </source>
</evidence>
<dbReference type="PANTHER" id="PTHR47529">
    <property type="entry name" value="PEPTIDYL-PROLYL CIS-TRANS ISOMERASE D"/>
    <property type="match status" value="1"/>
</dbReference>
<dbReference type="Gene3D" id="3.10.50.40">
    <property type="match status" value="3"/>
</dbReference>
<dbReference type="GO" id="GO:0003755">
    <property type="term" value="F:peptidyl-prolyl cis-trans isomerase activity"/>
    <property type="evidence" value="ECO:0007669"/>
    <property type="project" value="UniProtKB-KW"/>
</dbReference>
<evidence type="ECO:0000256" key="1">
    <source>
        <dbReference type="ARBA" id="ARBA00004382"/>
    </source>
</evidence>
<evidence type="ECO:0000313" key="15">
    <source>
        <dbReference type="EMBL" id="GLC27524.1"/>
    </source>
</evidence>
<keyword evidence="4 13" id="KW-0812">Transmembrane</keyword>
<dbReference type="Pfam" id="PF13145">
    <property type="entry name" value="Rotamase_2"/>
    <property type="match status" value="1"/>
</dbReference>
<keyword evidence="2" id="KW-1003">Cell membrane</keyword>
<keyword evidence="3" id="KW-0997">Cell inner membrane</keyword>
<evidence type="ECO:0000256" key="6">
    <source>
        <dbReference type="ARBA" id="ARBA00023136"/>
    </source>
</evidence>
<dbReference type="Proteomes" id="UP001161325">
    <property type="component" value="Unassembled WGS sequence"/>
</dbReference>
<dbReference type="InterPro" id="IPR046357">
    <property type="entry name" value="PPIase_dom_sf"/>
</dbReference>
<dbReference type="InterPro" id="IPR000297">
    <property type="entry name" value="PPIase_PpiC"/>
</dbReference>
<evidence type="ECO:0000256" key="13">
    <source>
        <dbReference type="SAM" id="Phobius"/>
    </source>
</evidence>
<evidence type="ECO:0000256" key="11">
    <source>
        <dbReference type="PROSITE-ProRule" id="PRU00278"/>
    </source>
</evidence>
<feature type="region of interest" description="Disordered" evidence="12">
    <location>
        <begin position="278"/>
        <end position="298"/>
    </location>
</feature>
<accession>A0AA37VFW1</accession>
<sequence length="607" mass="66401">MRSAAKYVWIILIVAFVGGFLLVETSGLLNRDVVTSNTAIAEVNGEDILATEYFRAVQLREQQESQRLGRGLTLDERQQLEQAVFDDLVNDRLVRQELDRRGIQVTDAEIIAAAQTSPPPELLQNPELQTDGQFDPEKYRRFLANPAAKAQGILQYLEAYYRSEIPKQKLFAQVASDVYASDARLWALWQDTHDSARVTYAAFRPELIPDSAVKVSDADVSAYYERNRKTFERPGRAVVSLVAIPRTVTAEDSTAARQRAQALRDEIAAGAKFEDVARRESADSASGAQGGDLGRGPRGRFVPEFEAAAYALQPGQLSQPVATPFGYHVIRVDAKNGDTLAVRHILVRIGQSDSTAARTDRAADALAKDAAAAEDPKKFDAAAAKYNLPKTQVVAIEKEPLTANGRYVPSVSAWAFGGAKVGESSDLFDAPEAYYLARLDSLTPGGAQPLAEVRDEILRRLQREKKLELLLPRAQEFAAAARTKGFEAAAQATKGVELGTTPMFTRTSLVPGLGQFTAAHGAAFGVPVNQISAPVISRDAVVVLRVDQRVNADKGAWQAQKTQQRRQITQALRQSRVREYLSSLRESAKLEDNRKDVLAAQRAQSAG</sequence>
<gene>
    <name evidence="15" type="ORF">rosag_40370</name>
</gene>
<dbReference type="AlphaFoldDB" id="A0AA37VFW1"/>